<proteinExistence type="inferred from homology"/>
<evidence type="ECO:0000313" key="7">
    <source>
        <dbReference type="RefSeq" id="XP_022248847.1"/>
    </source>
</evidence>
<sequence length="1042" mass="119396">MRKPLGSACRQSYSTVILRQDLESDKREKLDDVPDLTVSSFTTDISAIRQKTFGIPLTKLVEKTLVECSIPFVLIRICYFIEEKGLDDVDLHPTLGNAQLVECLRTSFDETGDAPLETKCDVVSATMLLKMFFRELPDPVVPKGLFAACIRAVQDIKRDKEGCVLKLKYVVEELPFENFNTLKFISSFIVRANQQHNENKLSALMCFVLGPEIFRLADEEDTCKNQLITNQLIGLFISDYSTIFGGDAELAFREKEDPLRRKIDSLNVRLHSNNLVKPMMSLDPSTISPTVSLKPLSITIPPVEDYITEDVSLDSQVPTLLVNSSQVETPSQPKMENLIYPHPGRKRKERRPSGEKPQSEMKGKVLEHDEIKTWCLDHGTSYEEPETISQYTTCEKKKQSDLIIMHWWDRIHQETTAELSPHPPQAKRREVDSSGVEPVLDLGGNSGSSFVLLDKHDFHEVQRSAERLAPVGKLLLVPKKKSRFKLPGTARNDQRKNLVHPSEQVSEDYVSENKESHSGHSIFNTSKNAVKASKHIVDNGKENFEKSWEIKHETAYTSNPKCGSSIWHDNFHSCGHKEKRPSQGSGSQISHPLLERHPVINTNLSCSSDEVFSEEHNVPSFDFTFSDDHENQQEPVLSEHRHNWPVGNGCSEDPMLSSSLYNSGEVRLFEAPLSPSAGNCLPYLESLDPNLPPSPPKDQYEFSNRSFKNEDKMSSTVKQLRKKIHGMKKKIRKFDEAFELEHGFKPSHADKMKYSEVKKVMTELNRVRKELKGLREEQQLEQYSHDSTPLFFTGGIRNSDVLDVDNYKYLKEDFFKETMTELYEKNFVHGSQVVTKDKVLEKKLTSQKNGLKFESTVDQMFKKAGENALHPTQDHYFNTKRSVGRTNFFAKEQGMELQPILEHVAMDFVSMKKTTDPTMEENLLCLNEALKPKDQSCSYDHKGLEVKKSAKDYANSRFNNSKLHKLSLPELIIQQRQTRAEKRRLRRELREIEEGLQQKNERKMPQEHRISVEPVYSEYKHAKGKLKLLEALVTKHELHRRI</sequence>
<evidence type="ECO:0000259" key="4">
    <source>
        <dbReference type="PROSITE" id="PS50238"/>
    </source>
</evidence>
<dbReference type="InterPro" id="IPR059029">
    <property type="entry name" value="FAM13A_dom"/>
</dbReference>
<feature type="coiled-coil region" evidence="2">
    <location>
        <begin position="717"/>
        <end position="781"/>
    </location>
</feature>
<feature type="domain" description="Rho-GAP" evidence="4">
    <location>
        <begin position="55"/>
        <end position="244"/>
    </location>
</feature>
<dbReference type="SMART" id="SM00324">
    <property type="entry name" value="RhoGAP"/>
    <property type="match status" value="1"/>
</dbReference>
<accession>A0ABM1SYZ2</accession>
<dbReference type="GeneID" id="106465279"/>
<dbReference type="RefSeq" id="XP_022248846.1">
    <property type="nucleotide sequence ID" value="XM_022393138.1"/>
</dbReference>
<comment type="similarity">
    <text evidence="1">Belongs to the FAM13 family.</text>
</comment>
<feature type="coiled-coil region" evidence="2">
    <location>
        <begin position="975"/>
        <end position="1002"/>
    </location>
</feature>
<dbReference type="RefSeq" id="XP_022248848.1">
    <property type="nucleotide sequence ID" value="XM_022393140.1"/>
</dbReference>
<evidence type="ECO:0000256" key="3">
    <source>
        <dbReference type="SAM" id="MobiDB-lite"/>
    </source>
</evidence>
<protein>
    <submittedName>
        <fullName evidence="6 7">Protein FAM13B-like isoform X1</fullName>
    </submittedName>
</protein>
<dbReference type="Pfam" id="PF26116">
    <property type="entry name" value="FAM13A"/>
    <property type="match status" value="1"/>
</dbReference>
<dbReference type="PANTHER" id="PTHR15904:SF17">
    <property type="entry name" value="RHO-GAP DOMAIN-CONTAINING PROTEIN"/>
    <property type="match status" value="1"/>
</dbReference>
<dbReference type="PANTHER" id="PTHR15904">
    <property type="entry name" value="FAM13"/>
    <property type="match status" value="1"/>
</dbReference>
<evidence type="ECO:0000313" key="8">
    <source>
        <dbReference type="RefSeq" id="XP_022248848.1"/>
    </source>
</evidence>
<name>A0ABM1SYZ2_LIMPO</name>
<evidence type="ECO:0000256" key="1">
    <source>
        <dbReference type="ARBA" id="ARBA00007549"/>
    </source>
</evidence>
<dbReference type="InterPro" id="IPR008936">
    <property type="entry name" value="Rho_GTPase_activation_prot"/>
</dbReference>
<evidence type="ECO:0000313" key="5">
    <source>
        <dbReference type="Proteomes" id="UP000694941"/>
    </source>
</evidence>
<evidence type="ECO:0000256" key="2">
    <source>
        <dbReference type="SAM" id="Coils"/>
    </source>
</evidence>
<keyword evidence="5" id="KW-1185">Reference proteome</keyword>
<dbReference type="Pfam" id="PF00620">
    <property type="entry name" value="RhoGAP"/>
    <property type="match status" value="1"/>
</dbReference>
<dbReference type="Gene3D" id="1.10.555.10">
    <property type="entry name" value="Rho GTPase activation protein"/>
    <property type="match status" value="1"/>
</dbReference>
<feature type="compositionally biased region" description="Polar residues" evidence="3">
    <location>
        <begin position="325"/>
        <end position="334"/>
    </location>
</feature>
<dbReference type="InterPro" id="IPR000198">
    <property type="entry name" value="RhoGAP_dom"/>
</dbReference>
<feature type="region of interest" description="Disordered" evidence="3">
    <location>
        <begin position="325"/>
        <end position="364"/>
    </location>
</feature>
<keyword evidence="2" id="KW-0175">Coiled coil</keyword>
<reference evidence="6 7" key="1">
    <citation type="submission" date="2025-05" db="UniProtKB">
        <authorList>
            <consortium name="RefSeq"/>
        </authorList>
    </citation>
    <scope>IDENTIFICATION</scope>
    <source>
        <tissue evidence="6 7">Muscle</tissue>
    </source>
</reference>
<dbReference type="PROSITE" id="PS50238">
    <property type="entry name" value="RHOGAP"/>
    <property type="match status" value="1"/>
</dbReference>
<organism evidence="5 8">
    <name type="scientific">Limulus polyphemus</name>
    <name type="common">Atlantic horseshoe crab</name>
    <dbReference type="NCBI Taxonomy" id="6850"/>
    <lineage>
        <taxon>Eukaryota</taxon>
        <taxon>Metazoa</taxon>
        <taxon>Ecdysozoa</taxon>
        <taxon>Arthropoda</taxon>
        <taxon>Chelicerata</taxon>
        <taxon>Merostomata</taxon>
        <taxon>Xiphosura</taxon>
        <taxon>Limulidae</taxon>
        <taxon>Limulus</taxon>
    </lineage>
</organism>
<dbReference type="Proteomes" id="UP000694941">
    <property type="component" value="Unplaced"/>
</dbReference>
<dbReference type="RefSeq" id="XP_022248847.1">
    <property type="nucleotide sequence ID" value="XM_022393139.1"/>
</dbReference>
<feature type="compositionally biased region" description="Basic and acidic residues" evidence="3">
    <location>
        <begin position="351"/>
        <end position="364"/>
    </location>
</feature>
<dbReference type="InterPro" id="IPR039102">
    <property type="entry name" value="FAM13"/>
</dbReference>
<evidence type="ECO:0000313" key="6">
    <source>
        <dbReference type="RefSeq" id="XP_022248846.1"/>
    </source>
</evidence>
<dbReference type="SUPFAM" id="SSF48350">
    <property type="entry name" value="GTPase activation domain, GAP"/>
    <property type="match status" value="1"/>
</dbReference>
<gene>
    <name evidence="6 7 8" type="primary">LOC106465279</name>
</gene>